<gene>
    <name evidence="3" type="ORF">NMP03_06120</name>
</gene>
<dbReference type="RefSeq" id="WP_256507604.1">
    <property type="nucleotide sequence ID" value="NZ_CP101740.1"/>
</dbReference>
<keyword evidence="2" id="KW-0732">Signal</keyword>
<reference evidence="3" key="1">
    <citation type="submission" date="2022-07" db="EMBL/GenBank/DDBJ databases">
        <title>Sphingomonas sp. nov., a novel bacterium isolated from the north slope of the Mount Everest.</title>
        <authorList>
            <person name="Cui X."/>
            <person name="Liu Y."/>
        </authorList>
    </citation>
    <scope>NUCLEOTIDE SEQUENCE</scope>
    <source>
        <strain evidence="3">S5-59</strain>
    </source>
</reference>
<evidence type="ECO:0000256" key="2">
    <source>
        <dbReference type="SAM" id="SignalP"/>
    </source>
</evidence>
<evidence type="ECO:0000313" key="4">
    <source>
        <dbReference type="Proteomes" id="UP001058533"/>
    </source>
</evidence>
<dbReference type="Proteomes" id="UP001058533">
    <property type="component" value="Chromosome"/>
</dbReference>
<evidence type="ECO:0000313" key="3">
    <source>
        <dbReference type="EMBL" id="UUL83768.1"/>
    </source>
</evidence>
<feature type="chain" id="PRO_5046997694" description="RcnB family protein" evidence="2">
    <location>
        <begin position="24"/>
        <end position="146"/>
    </location>
</feature>
<name>A0ABY5LCM2_9SPHN</name>
<sequence>MNINNMLRGLAIAALLISVPALAGNQGKGHGKGNSASQKQKGQIRHFDKRDRTEFRRVPKRDSATASCPRGLAKKNNGCVAPGLAKKQYAQGDRLPAALRTNNVPAAYADRYRDTATSLYRYNDGSIYRINPDTRRIAEVIGAPIR</sequence>
<dbReference type="EMBL" id="CP101740">
    <property type="protein sequence ID" value="UUL83768.1"/>
    <property type="molecule type" value="Genomic_DNA"/>
</dbReference>
<accession>A0ABY5LCM2</accession>
<proteinExistence type="predicted"/>
<organism evidence="3 4">
    <name type="scientific">Sphingomonas qomolangmaensis</name>
    <dbReference type="NCBI Taxonomy" id="2918765"/>
    <lineage>
        <taxon>Bacteria</taxon>
        <taxon>Pseudomonadati</taxon>
        <taxon>Pseudomonadota</taxon>
        <taxon>Alphaproteobacteria</taxon>
        <taxon>Sphingomonadales</taxon>
        <taxon>Sphingomonadaceae</taxon>
        <taxon>Sphingomonas</taxon>
    </lineage>
</organism>
<dbReference type="Gene3D" id="3.10.450.160">
    <property type="entry name" value="inner membrane protein cigr"/>
    <property type="match status" value="1"/>
</dbReference>
<feature type="region of interest" description="Disordered" evidence="1">
    <location>
        <begin position="26"/>
        <end position="48"/>
    </location>
</feature>
<evidence type="ECO:0000256" key="1">
    <source>
        <dbReference type="SAM" id="MobiDB-lite"/>
    </source>
</evidence>
<protein>
    <recommendedName>
        <fullName evidence="5">RcnB family protein</fullName>
    </recommendedName>
</protein>
<feature type="signal peptide" evidence="2">
    <location>
        <begin position="1"/>
        <end position="23"/>
    </location>
</feature>
<evidence type="ECO:0008006" key="5">
    <source>
        <dbReference type="Google" id="ProtNLM"/>
    </source>
</evidence>
<keyword evidence="4" id="KW-1185">Reference proteome</keyword>